<gene>
    <name evidence="2" type="ORF">G4952_12745</name>
</gene>
<proteinExistence type="predicted"/>
<evidence type="ECO:0000313" key="3">
    <source>
        <dbReference type="Proteomes" id="UP000822152"/>
    </source>
</evidence>
<accession>A0ABX2GR74</accession>
<evidence type="ECO:0000256" key="1">
    <source>
        <dbReference type="ARBA" id="ARBA00003863"/>
    </source>
</evidence>
<dbReference type="Proteomes" id="UP000822152">
    <property type="component" value="Unassembled WGS sequence"/>
</dbReference>
<name>A0ABX2GR74_9FIRM</name>
<protein>
    <submittedName>
        <fullName evidence="2">Small, acid-soluble spore protein, alpha/beta type</fullName>
    </submittedName>
</protein>
<comment type="function">
    <text evidence="1">SASP are bound to spore DNA. They are double-stranded DNA-binding proteins that cause DNA to change to an a-like conformation. They protect the DNA backbone from chemical and enzymatic cleavage and are thus involved in dormant spore's high resistance to UV light.</text>
</comment>
<dbReference type="Gene3D" id="6.10.10.80">
    <property type="entry name" value="Small, acid-soluble spore protein, alpha/beta type-like"/>
    <property type="match status" value="1"/>
</dbReference>
<dbReference type="RefSeq" id="WP_173743992.1">
    <property type="nucleotide sequence ID" value="NZ_JAAIPF010000031.1"/>
</dbReference>
<reference evidence="2 3" key="1">
    <citation type="journal article" date="2020" name="Cell Host Microbe">
        <title>Functional and Genomic Variation between Human-Derived Isolates of Lachnospiraceae Reveals Inter- and Intra-Species Diversity.</title>
        <authorList>
            <person name="Sorbara M.T."/>
            <person name="Littmann E.R."/>
            <person name="Fontana E."/>
            <person name="Moody T.U."/>
            <person name="Kohout C.E."/>
            <person name="Gjonbalaj M."/>
            <person name="Eaton V."/>
            <person name="Seok R."/>
            <person name="Leiner I.M."/>
            <person name="Pamer E.G."/>
        </authorList>
    </citation>
    <scope>NUCLEOTIDE SEQUENCE [LARGE SCALE GENOMIC DNA]</scope>
    <source>
        <strain evidence="2 3">MSK.20.11</strain>
    </source>
</reference>
<keyword evidence="3" id="KW-1185">Reference proteome</keyword>
<dbReference type="EMBL" id="JAAIPF010000031">
    <property type="protein sequence ID" value="NSF74653.1"/>
    <property type="molecule type" value="Genomic_DNA"/>
</dbReference>
<evidence type="ECO:0000313" key="2">
    <source>
        <dbReference type="EMBL" id="NSF74653.1"/>
    </source>
</evidence>
<comment type="caution">
    <text evidence="2">The sequence shown here is derived from an EMBL/GenBank/DDBJ whole genome shotgun (WGS) entry which is preliminary data.</text>
</comment>
<dbReference type="InterPro" id="IPR038300">
    <property type="entry name" value="SASP_sf_alpha/beta"/>
</dbReference>
<sequence>MNKEKEIKAYLDGELLPDTRMKYEIAEEMGLLDRVLSDGWKSLSAKETGRIGGLMTKRKKEKLKKQVI</sequence>
<dbReference type="InterPro" id="IPR001448">
    <property type="entry name" value="SASP_alpha/beta-type"/>
</dbReference>
<organism evidence="2 3">
    <name type="scientific">Blautia wexlerae</name>
    <dbReference type="NCBI Taxonomy" id="418240"/>
    <lineage>
        <taxon>Bacteria</taxon>
        <taxon>Bacillati</taxon>
        <taxon>Bacillota</taxon>
        <taxon>Clostridia</taxon>
        <taxon>Lachnospirales</taxon>
        <taxon>Lachnospiraceae</taxon>
        <taxon>Blautia</taxon>
    </lineage>
</organism>
<dbReference type="Pfam" id="PF00269">
    <property type="entry name" value="SASP"/>
    <property type="match status" value="1"/>
</dbReference>